<dbReference type="SUPFAM" id="SSF51905">
    <property type="entry name" value="FAD/NAD(P)-binding domain"/>
    <property type="match status" value="1"/>
</dbReference>
<sequence length="507" mass="54587">MPGSTSCGLPVPDPCISFWQQTTRSFPYLHANRDAAAPSGEDGSIKYAIIGSGISGALTAFKLLEGGVAQREVVILEAREAASGASSRNAGHVRPDAFRGFAPYARLHGPEQALKILDNESAVFKAVDAFVKQHSVPCDFNPTTTFDVCLTQEFADFLAQSFAEYRDAGGDISGIKFYSAEEAPQRTGVKKALAAYEWEAGSSHPAKLAQWLLRSCVERGVQLFTHCPVTSIAEVSTEGAPRRWQLTTPRGTLKTDTVIHCTNAHVSHLLPQLSPYTTPNRAQAHALVPPAALCGDKTLQSTMSLRHGLKHFYSVAQRPADGIIILGSSRANPNLSRETMEGLVSADDSKGFDSEILADAVSEFWDTMLDDEVEAHHGINGGEKQVNGTDSTKGPEDHVNGDLGSVRKAKNRPSFRHGEGLLHAWTGIIGLTSDSCPYIGRVPGSEDQWVCAGFNGHGMARIFTCAPGLVKLIQGGKWSDTGLPECFELTDERLDKLKMNAGKGSVW</sequence>
<dbReference type="InterPro" id="IPR036188">
    <property type="entry name" value="FAD/NAD-bd_sf"/>
</dbReference>
<dbReference type="AlphaFoldDB" id="A0AAI8VVP9"/>
<feature type="domain" description="FAD dependent oxidoreductase" evidence="2">
    <location>
        <begin position="47"/>
        <end position="464"/>
    </location>
</feature>
<dbReference type="PANTHER" id="PTHR13847:SF260">
    <property type="entry name" value="FAD DEPENDENT OXIDOREDUCTASE DOMAIN-CONTAINING PROTEIN"/>
    <property type="match status" value="1"/>
</dbReference>
<evidence type="ECO:0000256" key="1">
    <source>
        <dbReference type="SAM" id="MobiDB-lite"/>
    </source>
</evidence>
<accession>A0AAI8VVP9</accession>
<evidence type="ECO:0000313" key="4">
    <source>
        <dbReference type="Proteomes" id="UP001295740"/>
    </source>
</evidence>
<dbReference type="InterPro" id="IPR006076">
    <property type="entry name" value="FAD-dep_OxRdtase"/>
</dbReference>
<reference evidence="3" key="1">
    <citation type="submission" date="2023-10" db="EMBL/GenBank/DDBJ databases">
        <authorList>
            <person name="Hackl T."/>
        </authorList>
    </citation>
    <scope>NUCLEOTIDE SEQUENCE</scope>
</reference>
<evidence type="ECO:0000313" key="3">
    <source>
        <dbReference type="EMBL" id="CAJ2511308.1"/>
    </source>
</evidence>
<keyword evidence="4" id="KW-1185">Reference proteome</keyword>
<organism evidence="3 4">
    <name type="scientific">Anthostomella pinea</name>
    <dbReference type="NCBI Taxonomy" id="933095"/>
    <lineage>
        <taxon>Eukaryota</taxon>
        <taxon>Fungi</taxon>
        <taxon>Dikarya</taxon>
        <taxon>Ascomycota</taxon>
        <taxon>Pezizomycotina</taxon>
        <taxon>Sordariomycetes</taxon>
        <taxon>Xylariomycetidae</taxon>
        <taxon>Xylariales</taxon>
        <taxon>Xylariaceae</taxon>
        <taxon>Anthostomella</taxon>
    </lineage>
</organism>
<dbReference type="PANTHER" id="PTHR13847">
    <property type="entry name" value="SARCOSINE DEHYDROGENASE-RELATED"/>
    <property type="match status" value="1"/>
</dbReference>
<dbReference type="Pfam" id="PF01266">
    <property type="entry name" value="DAO"/>
    <property type="match status" value="1"/>
</dbReference>
<proteinExistence type="predicted"/>
<dbReference type="GO" id="GO:0005737">
    <property type="term" value="C:cytoplasm"/>
    <property type="evidence" value="ECO:0007669"/>
    <property type="project" value="TreeGrafter"/>
</dbReference>
<dbReference type="EMBL" id="CAUWAG010000018">
    <property type="protein sequence ID" value="CAJ2511308.1"/>
    <property type="molecule type" value="Genomic_DNA"/>
</dbReference>
<protein>
    <submittedName>
        <fullName evidence="3">Uu.00g069330.m01.CDS01</fullName>
    </submittedName>
</protein>
<name>A0AAI8VVP9_9PEZI</name>
<dbReference type="Proteomes" id="UP001295740">
    <property type="component" value="Unassembled WGS sequence"/>
</dbReference>
<evidence type="ECO:0000259" key="2">
    <source>
        <dbReference type="Pfam" id="PF01266"/>
    </source>
</evidence>
<comment type="caution">
    <text evidence="3">The sequence shown here is derived from an EMBL/GenBank/DDBJ whole genome shotgun (WGS) entry which is preliminary data.</text>
</comment>
<gene>
    <name evidence="3" type="ORF">KHLLAP_LOCUS11776</name>
</gene>
<dbReference type="Gene3D" id="3.50.50.60">
    <property type="entry name" value="FAD/NAD(P)-binding domain"/>
    <property type="match status" value="3"/>
</dbReference>
<feature type="region of interest" description="Disordered" evidence="1">
    <location>
        <begin position="377"/>
        <end position="411"/>
    </location>
</feature>